<feature type="domain" description="FH2" evidence="2">
    <location>
        <begin position="4"/>
        <end position="113"/>
    </location>
</feature>
<proteinExistence type="predicted"/>
<feature type="compositionally biased region" description="Basic and acidic residues" evidence="1">
    <location>
        <begin position="76"/>
        <end position="87"/>
    </location>
</feature>
<name>A0ABM1RZH8_LIMPO</name>
<dbReference type="PANTHER" id="PTHR46345:SF8">
    <property type="entry name" value="FORMIN 3, ISOFORM B"/>
    <property type="match status" value="1"/>
</dbReference>
<dbReference type="PANTHER" id="PTHR46345">
    <property type="entry name" value="INVERTED FORMIN-2"/>
    <property type="match status" value="1"/>
</dbReference>
<evidence type="ECO:0000313" key="3">
    <source>
        <dbReference type="Proteomes" id="UP000694941"/>
    </source>
</evidence>
<dbReference type="Proteomes" id="UP000694941">
    <property type="component" value="Unplaced"/>
</dbReference>
<dbReference type="InterPro" id="IPR042201">
    <property type="entry name" value="FH2_Formin_sf"/>
</dbReference>
<dbReference type="PROSITE" id="PS51444">
    <property type="entry name" value="FH2"/>
    <property type="match status" value="1"/>
</dbReference>
<protein>
    <submittedName>
        <fullName evidence="4">Inverted formin-2-like</fullName>
    </submittedName>
</protein>
<feature type="non-terminal residue" evidence="4">
    <location>
        <position position="113"/>
    </location>
</feature>
<gene>
    <name evidence="4" type="primary">LOC111084332</name>
</gene>
<dbReference type="Gene3D" id="1.20.58.2220">
    <property type="entry name" value="Formin, FH2 domain"/>
    <property type="match status" value="1"/>
</dbReference>
<evidence type="ECO:0000313" key="4">
    <source>
        <dbReference type="RefSeq" id="XP_022236783.1"/>
    </source>
</evidence>
<dbReference type="Pfam" id="PF02181">
    <property type="entry name" value="FH2"/>
    <property type="match status" value="1"/>
</dbReference>
<accession>A0ABM1RZH8</accession>
<reference evidence="4" key="1">
    <citation type="submission" date="2025-08" db="UniProtKB">
        <authorList>
            <consortium name="RefSeq"/>
        </authorList>
    </citation>
    <scope>IDENTIFICATION</scope>
    <source>
        <tissue evidence="4">Muscle</tissue>
    </source>
</reference>
<dbReference type="GeneID" id="111084332"/>
<dbReference type="RefSeq" id="XP_022236783.1">
    <property type="nucleotide sequence ID" value="XM_022381075.1"/>
</dbReference>
<organism evidence="3 4">
    <name type="scientific">Limulus polyphemus</name>
    <name type="common">Atlantic horseshoe crab</name>
    <dbReference type="NCBI Taxonomy" id="6850"/>
    <lineage>
        <taxon>Eukaryota</taxon>
        <taxon>Metazoa</taxon>
        <taxon>Ecdysozoa</taxon>
        <taxon>Arthropoda</taxon>
        <taxon>Chelicerata</taxon>
        <taxon>Merostomata</taxon>
        <taxon>Xiphosura</taxon>
        <taxon>Limulidae</taxon>
        <taxon>Limulus</taxon>
    </lineage>
</organism>
<sequence>MLPQQDTPKPKNKMKTLNWNKIPSNKVVGKKNLWTLVAKTHDSSLNNLDFDVMEGLFCQQSSAATNVNGQASPRLGARDVTDSLEKRKKEPQEINLLDGKRSLNVNIFLKQFR</sequence>
<dbReference type="SUPFAM" id="SSF101447">
    <property type="entry name" value="Formin homology 2 domain (FH2 domain)"/>
    <property type="match status" value="1"/>
</dbReference>
<evidence type="ECO:0000256" key="1">
    <source>
        <dbReference type="SAM" id="MobiDB-lite"/>
    </source>
</evidence>
<dbReference type="InterPro" id="IPR015425">
    <property type="entry name" value="FH2_Formin"/>
</dbReference>
<feature type="region of interest" description="Disordered" evidence="1">
    <location>
        <begin position="68"/>
        <end position="87"/>
    </location>
</feature>
<keyword evidence="3" id="KW-1185">Reference proteome</keyword>
<evidence type="ECO:0000259" key="2">
    <source>
        <dbReference type="PROSITE" id="PS51444"/>
    </source>
</evidence>